<dbReference type="Gramene" id="TraesCS1D02G454500.1">
    <property type="protein sequence ID" value="TraesCS1D02G454500.1"/>
    <property type="gene ID" value="TraesCS1D02G454500"/>
</dbReference>
<dbReference type="InterPro" id="IPR024792">
    <property type="entry name" value="RhoGDI_dom_sf"/>
</dbReference>
<dbReference type="FunFam" id="2.70.50.30:FF:000004">
    <property type="entry name" value="Rho GDP-dissociation inhibitor 1"/>
    <property type="match status" value="1"/>
</dbReference>
<dbReference type="SMR" id="A0A3B6A3V2"/>
<feature type="compositionally biased region" description="Basic and acidic residues" evidence="5">
    <location>
        <begin position="83"/>
        <end position="97"/>
    </location>
</feature>
<feature type="compositionally biased region" description="Acidic residues" evidence="5">
    <location>
        <begin position="116"/>
        <end position="132"/>
    </location>
</feature>
<comment type="similarity">
    <text evidence="2">Belongs to the Rho GDI family.</text>
</comment>
<dbReference type="PRINTS" id="PR00492">
    <property type="entry name" value="RHOGDI"/>
</dbReference>
<reference evidence="6" key="2">
    <citation type="submission" date="2018-10" db="UniProtKB">
        <authorList>
            <consortium name="EnsemblPlants"/>
        </authorList>
    </citation>
    <scope>IDENTIFICATION</scope>
</reference>
<gene>
    <name evidence="6" type="primary">LOC123183441</name>
</gene>
<dbReference type="Gramene" id="TraesWEE_scaffold_083460_01G000100.1">
    <property type="protein sequence ID" value="TraesWEE_scaffold_083460_01G000100.1"/>
    <property type="gene ID" value="TraesWEE_scaffold_083460_01G000100"/>
</dbReference>
<dbReference type="GO" id="GO:0005829">
    <property type="term" value="C:cytosol"/>
    <property type="evidence" value="ECO:0000318"/>
    <property type="project" value="GO_Central"/>
</dbReference>
<keyword evidence="4" id="KW-0963">Cytoplasm</keyword>
<evidence type="ECO:0000256" key="5">
    <source>
        <dbReference type="SAM" id="MobiDB-lite"/>
    </source>
</evidence>
<dbReference type="GO" id="GO:0007266">
    <property type="term" value="P:Rho protein signal transduction"/>
    <property type="evidence" value="ECO:0000318"/>
    <property type="project" value="GO_Central"/>
</dbReference>
<feature type="compositionally biased region" description="Low complexity" evidence="5">
    <location>
        <begin position="103"/>
        <end position="112"/>
    </location>
</feature>
<organism evidence="6">
    <name type="scientific">Triticum aestivum</name>
    <name type="common">Wheat</name>
    <dbReference type="NCBI Taxonomy" id="4565"/>
    <lineage>
        <taxon>Eukaryota</taxon>
        <taxon>Viridiplantae</taxon>
        <taxon>Streptophyta</taxon>
        <taxon>Embryophyta</taxon>
        <taxon>Tracheophyta</taxon>
        <taxon>Spermatophyta</taxon>
        <taxon>Magnoliopsida</taxon>
        <taxon>Liliopsida</taxon>
        <taxon>Poales</taxon>
        <taxon>Poaceae</taxon>
        <taxon>BOP clade</taxon>
        <taxon>Pooideae</taxon>
        <taxon>Triticodae</taxon>
        <taxon>Triticeae</taxon>
        <taxon>Triticinae</taxon>
        <taxon>Triticum</taxon>
    </lineage>
</organism>
<dbReference type="Gramene" id="TraesCS1D03G1047400.1">
    <property type="protein sequence ID" value="TraesCS1D03G1047400.1.CDS"/>
    <property type="gene ID" value="TraesCS1D03G1047400"/>
</dbReference>
<dbReference type="GeneID" id="123183441"/>
<evidence type="ECO:0000256" key="1">
    <source>
        <dbReference type="ARBA" id="ARBA00004496"/>
    </source>
</evidence>
<evidence type="ECO:0000256" key="4">
    <source>
        <dbReference type="ARBA" id="ARBA00022490"/>
    </source>
</evidence>
<evidence type="ECO:0000313" key="6">
    <source>
        <dbReference type="EnsemblPlants" id="TraesCS1D02G454500.1"/>
    </source>
</evidence>
<dbReference type="PaxDb" id="4565-Traes_1DL_70F7596FC.1"/>
<proteinExistence type="inferred from homology"/>
<evidence type="ECO:0000313" key="7">
    <source>
        <dbReference type="Proteomes" id="UP000019116"/>
    </source>
</evidence>
<reference evidence="6" key="1">
    <citation type="submission" date="2018-08" db="EMBL/GenBank/DDBJ databases">
        <authorList>
            <person name="Rossello M."/>
        </authorList>
    </citation>
    <scope>NUCLEOTIDE SEQUENCE [LARGE SCALE GENOMIC DNA]</scope>
    <source>
        <strain evidence="6">cv. Chinese Spring</strain>
    </source>
</reference>
<feature type="region of interest" description="Disordered" evidence="5">
    <location>
        <begin position="57"/>
        <end position="132"/>
    </location>
</feature>
<dbReference type="GO" id="GO:0005096">
    <property type="term" value="F:GTPase activator activity"/>
    <property type="evidence" value="ECO:0007669"/>
    <property type="project" value="UniProtKB-KW"/>
</dbReference>
<dbReference type="SUPFAM" id="SSF81296">
    <property type="entry name" value="E set domains"/>
    <property type="match status" value="1"/>
</dbReference>
<dbReference type="PANTHER" id="PTHR10980:SF38">
    <property type="entry name" value="RHO GDP-DISSOCIATION INHIBITOR 1"/>
    <property type="match status" value="1"/>
</dbReference>
<dbReference type="RefSeq" id="XP_044452192.1">
    <property type="nucleotide sequence ID" value="XM_044596257.1"/>
</dbReference>
<dbReference type="STRING" id="4565.A0A3B6A3V2"/>
<sequence>MSFPPFPSFPLTKTKVELKSHSHNNPTPALLLCCWLLSKNKSPHPLPFPFPQINQSLPPSITRAGQASPPRFDFASKSLGEGRGGEGRGDPRRKMDQQEEEASVSVSVSVPSSLPPEEEEEEEEQEEEEDDMGAVKMALGPQVPLKDLLHLHKGEEEEQEDESLRRWKEQLLGPDALHTTNLLALALGAETVEPEVTILNLTILAPGRPDLVLPIPFVPDDKGHAFALKDGTAYSFRFSFTVSNNIVSGLKYSHTVWKTRVKVENQKVMLGTFSPQQEPYTYKAEEDSTPSGIFARGSYSARLKFVDDDGKVYLDMKYSFEIRKDWPA</sequence>
<name>A0A3B6A3V2_WHEAT</name>
<dbReference type="OMA" id="LDMKYSF"/>
<dbReference type="PANTHER" id="PTHR10980">
    <property type="entry name" value="RHO GDP-DISSOCIATION INHIBITOR"/>
    <property type="match status" value="1"/>
</dbReference>
<dbReference type="Gramene" id="TraesCLE_scaffold_134816_01G000100.1">
    <property type="protein sequence ID" value="TraesCLE_scaffold_134816_01G000100.1"/>
    <property type="gene ID" value="TraesCLE_scaffold_134816_01G000100"/>
</dbReference>
<evidence type="ECO:0008006" key="8">
    <source>
        <dbReference type="Google" id="ProtNLM"/>
    </source>
</evidence>
<dbReference type="GO" id="GO:0016020">
    <property type="term" value="C:membrane"/>
    <property type="evidence" value="ECO:0000318"/>
    <property type="project" value="GO_Central"/>
</dbReference>
<keyword evidence="7" id="KW-1185">Reference proteome</keyword>
<dbReference type="OrthoDB" id="1683373at2759"/>
<dbReference type="Gramene" id="TraesROB_scaffold_078673_01G000100.1">
    <property type="protein sequence ID" value="TraesROB_scaffold_078673_01G000100.1"/>
    <property type="gene ID" value="TraesROB_scaffold_078673_01G000100"/>
</dbReference>
<accession>A0A3B6A3V2</accession>
<dbReference type="InterPro" id="IPR014756">
    <property type="entry name" value="Ig_E-set"/>
</dbReference>
<evidence type="ECO:0000256" key="3">
    <source>
        <dbReference type="ARBA" id="ARBA00022468"/>
    </source>
</evidence>
<evidence type="ECO:0000256" key="2">
    <source>
        <dbReference type="ARBA" id="ARBA00009758"/>
    </source>
</evidence>
<dbReference type="AlphaFoldDB" id="A0A3B6A3V2"/>
<comment type="subcellular location">
    <subcellularLocation>
        <location evidence="1">Cytoplasm</location>
    </subcellularLocation>
</comment>
<dbReference type="Proteomes" id="UP000019116">
    <property type="component" value="Chromosome 1D"/>
</dbReference>
<protein>
    <recommendedName>
        <fullName evidence="8">Rho GDP-dissociation inhibitor 1</fullName>
    </recommendedName>
</protein>
<dbReference type="EnsemblPlants" id="TraesCS1D02G454500.1">
    <property type="protein sequence ID" value="TraesCS1D02G454500.1"/>
    <property type="gene ID" value="TraesCS1D02G454500"/>
</dbReference>
<dbReference type="GO" id="GO:0005094">
    <property type="term" value="F:Rho GDP-dissociation inhibitor activity"/>
    <property type="evidence" value="ECO:0000318"/>
    <property type="project" value="GO_Central"/>
</dbReference>
<keyword evidence="3" id="KW-0343">GTPase activation</keyword>
<dbReference type="InterPro" id="IPR000406">
    <property type="entry name" value="Rho_GDI"/>
</dbReference>
<dbReference type="Pfam" id="PF02115">
    <property type="entry name" value="Rho_GDI"/>
    <property type="match status" value="1"/>
</dbReference>
<dbReference type="Gene3D" id="2.70.50.30">
    <property type="entry name" value="Coagulation Factor XIII, subunit A, domain 1"/>
    <property type="match status" value="1"/>
</dbReference>